<evidence type="ECO:0000256" key="2">
    <source>
        <dbReference type="SAM" id="Phobius"/>
    </source>
</evidence>
<dbReference type="InterPro" id="IPR007110">
    <property type="entry name" value="Ig-like_dom"/>
</dbReference>
<dbReference type="PROSITE" id="PS50835">
    <property type="entry name" value="IG_LIKE"/>
    <property type="match status" value="1"/>
</dbReference>
<keyword evidence="2" id="KW-0812">Transmembrane</keyword>
<name>A0ABR1A5G7_HUSHU</name>
<keyword evidence="2" id="KW-0472">Membrane</keyword>
<keyword evidence="3" id="KW-0732">Signal</keyword>
<comment type="caution">
    <text evidence="5">The sequence shown here is derived from an EMBL/GenBank/DDBJ whole genome shotgun (WGS) entry which is preliminary data.</text>
</comment>
<organism evidence="5 6">
    <name type="scientific">Huso huso</name>
    <name type="common">Beluga</name>
    <name type="synonym">Acipenser huso</name>
    <dbReference type="NCBI Taxonomy" id="61971"/>
    <lineage>
        <taxon>Eukaryota</taxon>
        <taxon>Metazoa</taxon>
        <taxon>Chordata</taxon>
        <taxon>Craniata</taxon>
        <taxon>Vertebrata</taxon>
        <taxon>Euteleostomi</taxon>
        <taxon>Actinopterygii</taxon>
        <taxon>Chondrostei</taxon>
        <taxon>Acipenseriformes</taxon>
        <taxon>Acipenseridae</taxon>
        <taxon>Huso</taxon>
    </lineage>
</organism>
<reference evidence="5 6" key="1">
    <citation type="submission" date="2021-05" db="EMBL/GenBank/DDBJ databases">
        <authorList>
            <person name="Zahm M."/>
            <person name="Klopp C."/>
            <person name="Cabau C."/>
            <person name="Kuhl H."/>
            <person name="Suciu R."/>
            <person name="Ciorpac M."/>
            <person name="Holostenco D."/>
            <person name="Gessner J."/>
            <person name="Wuertz S."/>
            <person name="Hohne C."/>
            <person name="Stock M."/>
            <person name="Gislard M."/>
            <person name="Lluch J."/>
            <person name="Milhes M."/>
            <person name="Lampietro C."/>
            <person name="Lopez Roques C."/>
            <person name="Donnadieu C."/>
            <person name="Du K."/>
            <person name="Schartl M."/>
            <person name="Guiguen Y."/>
        </authorList>
    </citation>
    <scope>NUCLEOTIDE SEQUENCE [LARGE SCALE GENOMIC DNA]</scope>
    <source>
        <strain evidence="5">Hh-F2</strain>
        <tissue evidence="5">Blood</tissue>
    </source>
</reference>
<proteinExistence type="predicted"/>
<dbReference type="SMART" id="SM00409">
    <property type="entry name" value="IG"/>
    <property type="match status" value="2"/>
</dbReference>
<dbReference type="Pfam" id="PF07686">
    <property type="entry name" value="V-set"/>
    <property type="match status" value="2"/>
</dbReference>
<accession>A0ABR1A5G7</accession>
<dbReference type="InterPro" id="IPR036179">
    <property type="entry name" value="Ig-like_dom_sf"/>
</dbReference>
<feature type="chain" id="PRO_5047521431" evidence="3">
    <location>
        <begin position="17"/>
        <end position="342"/>
    </location>
</feature>
<dbReference type="InterPro" id="IPR013106">
    <property type="entry name" value="Ig_V-set"/>
</dbReference>
<dbReference type="PANTHER" id="PTHR47011">
    <property type="entry name" value="CD226 ANTIGEN"/>
    <property type="match status" value="1"/>
</dbReference>
<keyword evidence="2" id="KW-1133">Transmembrane helix</keyword>
<feature type="region of interest" description="Disordered" evidence="1">
    <location>
        <begin position="320"/>
        <end position="342"/>
    </location>
</feature>
<dbReference type="PANTHER" id="PTHR47011:SF1">
    <property type="entry name" value="CD226 ANTIGEN"/>
    <property type="match status" value="1"/>
</dbReference>
<dbReference type="EMBL" id="JAHFZB010000003">
    <property type="protein sequence ID" value="KAK6492320.1"/>
    <property type="molecule type" value="Genomic_DNA"/>
</dbReference>
<evidence type="ECO:0000256" key="1">
    <source>
        <dbReference type="SAM" id="MobiDB-lite"/>
    </source>
</evidence>
<feature type="signal peptide" evidence="3">
    <location>
        <begin position="1"/>
        <end position="16"/>
    </location>
</feature>
<evidence type="ECO:0000313" key="6">
    <source>
        <dbReference type="Proteomes" id="UP001369086"/>
    </source>
</evidence>
<evidence type="ECO:0000256" key="3">
    <source>
        <dbReference type="SAM" id="SignalP"/>
    </source>
</evidence>
<evidence type="ECO:0000313" key="5">
    <source>
        <dbReference type="EMBL" id="KAK6492320.1"/>
    </source>
</evidence>
<evidence type="ECO:0000259" key="4">
    <source>
        <dbReference type="PROSITE" id="PS50835"/>
    </source>
</evidence>
<dbReference type="SUPFAM" id="SSF48726">
    <property type="entry name" value="Immunoglobulin"/>
    <property type="match status" value="2"/>
</dbReference>
<keyword evidence="6" id="KW-1185">Reference proteome</keyword>
<dbReference type="Gene3D" id="2.60.40.10">
    <property type="entry name" value="Immunoglobulins"/>
    <property type="match status" value="2"/>
</dbReference>
<gene>
    <name evidence="5" type="ORF">HHUSO_G4636</name>
</gene>
<dbReference type="InterPro" id="IPR003599">
    <property type="entry name" value="Ig_sub"/>
</dbReference>
<dbReference type="Proteomes" id="UP001369086">
    <property type="component" value="Unassembled WGS sequence"/>
</dbReference>
<sequence length="342" mass="39048">MDYLLLLMILFRLQKGATLTADTTVKMEQNLTLKCECPWSGILSQINWERKSDSKKELVAVYNKQHGLTFFNKYEARIVFLNSSSMDGSITIINASAEDLGLYQCSIQTFPKGSWIKHLLVENSDGFGNRNPDSEELVEKGHHFMLRCHYVLNGTVYRVAIERIGEKHKDTIALCSFSDGKIIGPDYKERTLVNCSRPLSINLLLMNITINDEGVYQCLFSTDRGNHTTTISLSVRKEINEFMKIILTYVGAGAGGLVVFAVPIIAMVVVCQKRQVSAHLIEMRRKKIMRNRAKLDVPKRRQINNYEHAAVYDRMTKPPSRQNKEGIYVNFQKPPHRTKKKT</sequence>
<protein>
    <submittedName>
        <fullName evidence="5">CD226 antigen-like</fullName>
    </submittedName>
</protein>
<dbReference type="InterPro" id="IPR013783">
    <property type="entry name" value="Ig-like_fold"/>
</dbReference>
<feature type="transmembrane region" description="Helical" evidence="2">
    <location>
        <begin position="246"/>
        <end position="270"/>
    </location>
</feature>
<feature type="domain" description="Ig-like" evidence="4">
    <location>
        <begin position="14"/>
        <end position="108"/>
    </location>
</feature>
<dbReference type="InterPro" id="IPR042842">
    <property type="entry name" value="CD226"/>
</dbReference>